<protein>
    <recommendedName>
        <fullName evidence="2">Porin domain-containing protein</fullName>
    </recommendedName>
</protein>
<feature type="non-terminal residue" evidence="1">
    <location>
        <position position="158"/>
    </location>
</feature>
<evidence type="ECO:0000313" key="1">
    <source>
        <dbReference type="EMBL" id="SVD50297.1"/>
    </source>
</evidence>
<name>A0A382VUW1_9ZZZZ</name>
<dbReference type="EMBL" id="UINC01154810">
    <property type="protein sequence ID" value="SVD50297.1"/>
    <property type="molecule type" value="Genomic_DNA"/>
</dbReference>
<dbReference type="AlphaFoldDB" id="A0A382VUW1"/>
<evidence type="ECO:0008006" key="2">
    <source>
        <dbReference type="Google" id="ProtNLM"/>
    </source>
</evidence>
<sequence>MKNWKKAGLTALAGSLVATSAYAGAVTVSGTANLTYTAKSGKQDTGGLATDLTQAGQDGNRWGLNKTISFAGSGELDNGWTISVSQSLNAGSTTGVGITLDMGDAGSLNYEADTGSRGIGKIADMMPTADEDVGNGIDVDGSSTVGGLSGGVSGGTKG</sequence>
<accession>A0A382VUW1</accession>
<proteinExistence type="predicted"/>
<organism evidence="1">
    <name type="scientific">marine metagenome</name>
    <dbReference type="NCBI Taxonomy" id="408172"/>
    <lineage>
        <taxon>unclassified sequences</taxon>
        <taxon>metagenomes</taxon>
        <taxon>ecological metagenomes</taxon>
    </lineage>
</organism>
<reference evidence="1" key="1">
    <citation type="submission" date="2018-05" db="EMBL/GenBank/DDBJ databases">
        <authorList>
            <person name="Lanie J.A."/>
            <person name="Ng W.-L."/>
            <person name="Kazmierczak K.M."/>
            <person name="Andrzejewski T.M."/>
            <person name="Davidsen T.M."/>
            <person name="Wayne K.J."/>
            <person name="Tettelin H."/>
            <person name="Glass J.I."/>
            <person name="Rusch D."/>
            <person name="Podicherti R."/>
            <person name="Tsui H.-C.T."/>
            <person name="Winkler M.E."/>
        </authorList>
    </citation>
    <scope>NUCLEOTIDE SEQUENCE</scope>
</reference>
<gene>
    <name evidence="1" type="ORF">METZ01_LOCUS403151</name>
</gene>